<dbReference type="EMBL" id="AAJCCP010000007">
    <property type="protein sequence ID" value="ECK5213825.1"/>
    <property type="molecule type" value="Genomic_DNA"/>
</dbReference>
<evidence type="ECO:0000313" key="1">
    <source>
        <dbReference type="EMBL" id="ECK5213825.1"/>
    </source>
</evidence>
<comment type="caution">
    <text evidence="1">The sequence shown here is derived from an EMBL/GenBank/DDBJ whole genome shotgun (WGS) entry which is preliminary data.</text>
</comment>
<protein>
    <submittedName>
        <fullName evidence="1">Uncharacterized protein</fullName>
    </submittedName>
</protein>
<name>A0A5Y5T9J6_SALER</name>
<sequence length="60" mass="6800">MSGRSRGRGKTLYIEDNAAGRVAHVVFVRRCATKAGKKIRNLLFSDLRRGEEGFVLIMQY</sequence>
<gene>
    <name evidence="1" type="ORF">FRL26_09025</name>
</gene>
<reference evidence="1" key="1">
    <citation type="submission" date="2019-08" db="EMBL/GenBank/DDBJ databases">
        <authorList>
            <consortium name="PulseNet: The National Subtyping Network for Foodborne Disease Surveillance"/>
            <person name="Tarr C.L."/>
            <person name="Trees E."/>
            <person name="Katz L.S."/>
            <person name="Carleton-Romer H.A."/>
            <person name="Stroika S."/>
            <person name="Kucerova Z."/>
            <person name="Roache K.F."/>
            <person name="Sabol A.L."/>
            <person name="Besser J."/>
            <person name="Gerner-Smidt P."/>
        </authorList>
    </citation>
    <scope>NUCLEOTIDE SEQUENCE</scope>
    <source>
        <strain evidence="1">PNUSAS086289</strain>
    </source>
</reference>
<accession>A0A5Y5T9J6</accession>
<proteinExistence type="predicted"/>
<organism evidence="1">
    <name type="scientific">Salmonella enterica</name>
    <name type="common">Salmonella choleraesuis</name>
    <dbReference type="NCBI Taxonomy" id="28901"/>
    <lineage>
        <taxon>Bacteria</taxon>
        <taxon>Pseudomonadati</taxon>
        <taxon>Pseudomonadota</taxon>
        <taxon>Gammaproteobacteria</taxon>
        <taxon>Enterobacterales</taxon>
        <taxon>Enterobacteriaceae</taxon>
        <taxon>Salmonella</taxon>
    </lineage>
</organism>
<dbReference type="AlphaFoldDB" id="A0A5Y5T9J6"/>